<feature type="transmembrane region" description="Helical" evidence="7">
    <location>
        <begin position="33"/>
        <end position="52"/>
    </location>
</feature>
<comment type="subcellular location">
    <subcellularLocation>
        <location evidence="1">Cell membrane</location>
        <topology evidence="1">Multi-pass membrane protein</topology>
    </subcellularLocation>
</comment>
<evidence type="ECO:0000259" key="8">
    <source>
        <dbReference type="Pfam" id="PF00892"/>
    </source>
</evidence>
<evidence type="ECO:0000313" key="9">
    <source>
        <dbReference type="EMBL" id="TQM13499.1"/>
    </source>
</evidence>
<gene>
    <name evidence="9" type="ORF">FB558_0248</name>
</gene>
<evidence type="ECO:0000256" key="4">
    <source>
        <dbReference type="ARBA" id="ARBA00022692"/>
    </source>
</evidence>
<name>A0A543DW39_9PSEU</name>
<dbReference type="GO" id="GO:0005886">
    <property type="term" value="C:plasma membrane"/>
    <property type="evidence" value="ECO:0007669"/>
    <property type="project" value="UniProtKB-SubCell"/>
</dbReference>
<evidence type="ECO:0000256" key="7">
    <source>
        <dbReference type="SAM" id="Phobius"/>
    </source>
</evidence>
<keyword evidence="4 7" id="KW-0812">Transmembrane</keyword>
<comment type="caution">
    <text evidence="9">The sequence shown here is derived from an EMBL/GenBank/DDBJ whole genome shotgun (WGS) entry which is preliminary data.</text>
</comment>
<dbReference type="InterPro" id="IPR037185">
    <property type="entry name" value="EmrE-like"/>
</dbReference>
<evidence type="ECO:0000256" key="6">
    <source>
        <dbReference type="ARBA" id="ARBA00023136"/>
    </source>
</evidence>
<dbReference type="PANTHER" id="PTHR42920">
    <property type="entry name" value="OS03G0707200 PROTEIN-RELATED"/>
    <property type="match status" value="1"/>
</dbReference>
<feature type="transmembrane region" description="Helical" evidence="7">
    <location>
        <begin position="87"/>
        <end position="107"/>
    </location>
</feature>
<evidence type="ECO:0000256" key="2">
    <source>
        <dbReference type="ARBA" id="ARBA00007362"/>
    </source>
</evidence>
<feature type="transmembrane region" description="Helical" evidence="7">
    <location>
        <begin position="137"/>
        <end position="156"/>
    </location>
</feature>
<dbReference type="InterPro" id="IPR051258">
    <property type="entry name" value="Diverse_Substrate_Transporter"/>
</dbReference>
<keyword evidence="5 7" id="KW-1133">Transmembrane helix</keyword>
<dbReference type="InterPro" id="IPR000620">
    <property type="entry name" value="EamA_dom"/>
</dbReference>
<dbReference type="OrthoDB" id="9815120at2"/>
<feature type="domain" description="EamA" evidence="8">
    <location>
        <begin position="138"/>
        <end position="268"/>
    </location>
</feature>
<dbReference type="Proteomes" id="UP000315677">
    <property type="component" value="Unassembled WGS sequence"/>
</dbReference>
<keyword evidence="10" id="KW-1185">Reference proteome</keyword>
<feature type="transmembrane region" description="Helical" evidence="7">
    <location>
        <begin position="198"/>
        <end position="216"/>
    </location>
</feature>
<evidence type="ECO:0000256" key="3">
    <source>
        <dbReference type="ARBA" id="ARBA00022475"/>
    </source>
</evidence>
<feature type="transmembrane region" description="Helical" evidence="7">
    <location>
        <begin position="64"/>
        <end position="81"/>
    </location>
</feature>
<dbReference type="EMBL" id="VFPA01000001">
    <property type="protein sequence ID" value="TQM13499.1"/>
    <property type="molecule type" value="Genomic_DNA"/>
</dbReference>
<dbReference type="AlphaFoldDB" id="A0A543DW39"/>
<sequence>MTRTPPASLLVLGSVVSVQVGQAVGKQAFDLVPPAGVVTLRLGFAALVLLALWRPRLPADARSAGLVVAFGTAIAGMNLVYPALAHLPLGVATSLQLLGPLAVALAGSRRPRDIGWALLACAGVLLIGNPAGGPLPLAGVLLALGSGAAMGAYLLLSRRAGAATNDGSTLALAVAWAAVVSLPFGIPAGGTDLLRPQVLAVGLAVAVLSAALPYSLDLAALRRLPPRTVGVLESLEPVVGALAGLLLLAELLGPGRWLAIACITAASAGAVASARPARSPSVPAPT</sequence>
<dbReference type="SUPFAM" id="SSF103481">
    <property type="entry name" value="Multidrug resistance efflux transporter EmrE"/>
    <property type="match status" value="2"/>
</dbReference>
<protein>
    <submittedName>
        <fullName evidence="9">Inner membrane transporter RhtA</fullName>
    </submittedName>
</protein>
<accession>A0A543DW39</accession>
<dbReference type="Pfam" id="PF00892">
    <property type="entry name" value="EamA"/>
    <property type="match status" value="1"/>
</dbReference>
<evidence type="ECO:0000256" key="5">
    <source>
        <dbReference type="ARBA" id="ARBA00022989"/>
    </source>
</evidence>
<dbReference type="PANTHER" id="PTHR42920:SF5">
    <property type="entry name" value="EAMA DOMAIN-CONTAINING PROTEIN"/>
    <property type="match status" value="1"/>
</dbReference>
<evidence type="ECO:0000256" key="1">
    <source>
        <dbReference type="ARBA" id="ARBA00004651"/>
    </source>
</evidence>
<evidence type="ECO:0000313" key="10">
    <source>
        <dbReference type="Proteomes" id="UP000315677"/>
    </source>
</evidence>
<feature type="transmembrane region" description="Helical" evidence="7">
    <location>
        <begin position="114"/>
        <end position="131"/>
    </location>
</feature>
<proteinExistence type="inferred from homology"/>
<dbReference type="RefSeq" id="WP_142047284.1">
    <property type="nucleotide sequence ID" value="NZ_VFPA01000001.1"/>
</dbReference>
<feature type="transmembrane region" description="Helical" evidence="7">
    <location>
        <begin position="168"/>
        <end position="186"/>
    </location>
</feature>
<keyword evidence="3" id="KW-1003">Cell membrane</keyword>
<organism evidence="9 10">
    <name type="scientific">Pseudonocardia kunmingensis</name>
    <dbReference type="NCBI Taxonomy" id="630975"/>
    <lineage>
        <taxon>Bacteria</taxon>
        <taxon>Bacillati</taxon>
        <taxon>Actinomycetota</taxon>
        <taxon>Actinomycetes</taxon>
        <taxon>Pseudonocardiales</taxon>
        <taxon>Pseudonocardiaceae</taxon>
        <taxon>Pseudonocardia</taxon>
    </lineage>
</organism>
<keyword evidence="6 7" id="KW-0472">Membrane</keyword>
<comment type="similarity">
    <text evidence="2">Belongs to the EamA transporter family.</text>
</comment>
<reference evidence="9 10" key="1">
    <citation type="submission" date="2019-06" db="EMBL/GenBank/DDBJ databases">
        <title>Sequencing the genomes of 1000 actinobacteria strains.</title>
        <authorList>
            <person name="Klenk H.-P."/>
        </authorList>
    </citation>
    <scope>NUCLEOTIDE SEQUENCE [LARGE SCALE GENOMIC DNA]</scope>
    <source>
        <strain evidence="9 10">DSM 45301</strain>
    </source>
</reference>